<reference evidence="1" key="2">
    <citation type="submission" date="2020-11" db="EMBL/GenBank/DDBJ databases">
        <authorList>
            <person name="McCartney M.A."/>
            <person name="Auch B."/>
            <person name="Kono T."/>
            <person name="Mallez S."/>
            <person name="Becker A."/>
            <person name="Gohl D.M."/>
            <person name="Silverstein K.A.T."/>
            <person name="Koren S."/>
            <person name="Bechman K.B."/>
            <person name="Herman A."/>
            <person name="Abrahante J.E."/>
            <person name="Garbe J."/>
        </authorList>
    </citation>
    <scope>NUCLEOTIDE SEQUENCE</scope>
    <source>
        <strain evidence="1">Duluth1</strain>
        <tissue evidence="1">Whole animal</tissue>
    </source>
</reference>
<organism evidence="1 2">
    <name type="scientific">Dreissena polymorpha</name>
    <name type="common">Zebra mussel</name>
    <name type="synonym">Mytilus polymorpha</name>
    <dbReference type="NCBI Taxonomy" id="45954"/>
    <lineage>
        <taxon>Eukaryota</taxon>
        <taxon>Metazoa</taxon>
        <taxon>Spiralia</taxon>
        <taxon>Lophotrochozoa</taxon>
        <taxon>Mollusca</taxon>
        <taxon>Bivalvia</taxon>
        <taxon>Autobranchia</taxon>
        <taxon>Heteroconchia</taxon>
        <taxon>Euheterodonta</taxon>
        <taxon>Imparidentia</taxon>
        <taxon>Neoheterodontei</taxon>
        <taxon>Myida</taxon>
        <taxon>Dreissenoidea</taxon>
        <taxon>Dreissenidae</taxon>
        <taxon>Dreissena</taxon>
    </lineage>
</organism>
<dbReference type="EMBL" id="JAIWYP010000009">
    <property type="protein sequence ID" value="KAH3776214.1"/>
    <property type="molecule type" value="Genomic_DNA"/>
</dbReference>
<reference evidence="1" key="1">
    <citation type="journal article" date="2019" name="bioRxiv">
        <title>The Genome of the Zebra Mussel, Dreissena polymorpha: A Resource for Invasive Species Research.</title>
        <authorList>
            <person name="McCartney M.A."/>
            <person name="Auch B."/>
            <person name="Kono T."/>
            <person name="Mallez S."/>
            <person name="Zhang Y."/>
            <person name="Obille A."/>
            <person name="Becker A."/>
            <person name="Abrahante J.E."/>
            <person name="Garbe J."/>
            <person name="Badalamenti J.P."/>
            <person name="Herman A."/>
            <person name="Mangelson H."/>
            <person name="Liachko I."/>
            <person name="Sullivan S."/>
            <person name="Sone E.D."/>
            <person name="Koren S."/>
            <person name="Silverstein K.A.T."/>
            <person name="Beckman K.B."/>
            <person name="Gohl D.M."/>
        </authorList>
    </citation>
    <scope>NUCLEOTIDE SEQUENCE</scope>
    <source>
        <strain evidence="1">Duluth1</strain>
        <tissue evidence="1">Whole animal</tissue>
    </source>
</reference>
<dbReference type="PANTHER" id="PTHR21301:SF11">
    <property type="entry name" value="GIY-YIG DOMAIN-CONTAINING PROTEIN"/>
    <property type="match status" value="1"/>
</dbReference>
<accession>A0A9D4E943</accession>
<sequence length="58" mass="6654">MTKLHEYDIESFSSHLNSIDEHIKFTSEQEEDGKIPFLGTCVHVNDDGSTKVTVYRKP</sequence>
<dbReference type="PANTHER" id="PTHR21301">
    <property type="entry name" value="REVERSE TRANSCRIPTASE"/>
    <property type="match status" value="1"/>
</dbReference>
<evidence type="ECO:0000313" key="1">
    <source>
        <dbReference type="EMBL" id="KAH3776214.1"/>
    </source>
</evidence>
<proteinExistence type="predicted"/>
<dbReference type="AlphaFoldDB" id="A0A9D4E943"/>
<protein>
    <submittedName>
        <fullName evidence="1">Uncharacterized protein</fullName>
    </submittedName>
</protein>
<dbReference type="Proteomes" id="UP000828390">
    <property type="component" value="Unassembled WGS sequence"/>
</dbReference>
<gene>
    <name evidence="1" type="ORF">DPMN_177633</name>
</gene>
<comment type="caution">
    <text evidence="1">The sequence shown here is derived from an EMBL/GenBank/DDBJ whole genome shotgun (WGS) entry which is preliminary data.</text>
</comment>
<keyword evidence="2" id="KW-1185">Reference proteome</keyword>
<evidence type="ECO:0000313" key="2">
    <source>
        <dbReference type="Proteomes" id="UP000828390"/>
    </source>
</evidence>
<name>A0A9D4E943_DREPO</name>